<organism evidence="8">
    <name type="scientific">Menopon gallinae</name>
    <name type="common">poultry shaft louse</name>
    <dbReference type="NCBI Taxonomy" id="328185"/>
    <lineage>
        <taxon>Eukaryota</taxon>
        <taxon>Metazoa</taxon>
        <taxon>Ecdysozoa</taxon>
        <taxon>Arthropoda</taxon>
        <taxon>Hexapoda</taxon>
        <taxon>Insecta</taxon>
        <taxon>Pterygota</taxon>
        <taxon>Neoptera</taxon>
        <taxon>Paraneoptera</taxon>
        <taxon>Psocodea</taxon>
        <taxon>Troctomorpha</taxon>
        <taxon>Phthiraptera</taxon>
        <taxon>Amblycera</taxon>
        <taxon>Menoponidae</taxon>
        <taxon>Menopon</taxon>
    </lineage>
</organism>
<dbReference type="PANTHER" id="PTHR21567:SF87">
    <property type="entry name" value="CRESCERIN-LIKE PROTEIN CHE-12"/>
    <property type="match status" value="1"/>
</dbReference>
<evidence type="ECO:0000256" key="2">
    <source>
        <dbReference type="ARBA" id="ARBA00022490"/>
    </source>
</evidence>
<dbReference type="InterPro" id="IPR034085">
    <property type="entry name" value="TOG"/>
</dbReference>
<comment type="subcellular location">
    <subcellularLocation>
        <location evidence="1">Cytoplasm</location>
        <location evidence="1">Cytoskeleton</location>
    </subcellularLocation>
</comment>
<keyword evidence="2" id="KW-0963">Cytoplasm</keyword>
<dbReference type="GO" id="GO:0000226">
    <property type="term" value="P:microtubule cytoskeleton organization"/>
    <property type="evidence" value="ECO:0007669"/>
    <property type="project" value="TreeGrafter"/>
</dbReference>
<dbReference type="Gene3D" id="1.25.10.10">
    <property type="entry name" value="Leucine-rich Repeat Variant"/>
    <property type="match status" value="2"/>
</dbReference>
<comment type="caution">
    <text evidence="8">The sequence shown here is derived from an EMBL/GenBank/DDBJ whole genome shotgun (WGS) entry which is preliminary data.</text>
</comment>
<feature type="region of interest" description="Disordered" evidence="6">
    <location>
        <begin position="394"/>
        <end position="435"/>
    </location>
</feature>
<dbReference type="PANTHER" id="PTHR21567">
    <property type="entry name" value="CLASP"/>
    <property type="match status" value="1"/>
</dbReference>
<evidence type="ECO:0000256" key="4">
    <source>
        <dbReference type="ARBA" id="ARBA00023212"/>
    </source>
</evidence>
<dbReference type="Pfam" id="PF12348">
    <property type="entry name" value="CLASP_N"/>
    <property type="match status" value="1"/>
</dbReference>
<feature type="compositionally biased region" description="Polar residues" evidence="6">
    <location>
        <begin position="214"/>
        <end position="236"/>
    </location>
</feature>
<dbReference type="GO" id="GO:0031110">
    <property type="term" value="P:regulation of microtubule polymerization or depolymerization"/>
    <property type="evidence" value="ECO:0007669"/>
    <property type="project" value="UniProtKB-ARBA"/>
</dbReference>
<keyword evidence="3" id="KW-0677">Repeat</keyword>
<dbReference type="SUPFAM" id="SSF48371">
    <property type="entry name" value="ARM repeat"/>
    <property type="match status" value="1"/>
</dbReference>
<dbReference type="InterPro" id="IPR011989">
    <property type="entry name" value="ARM-like"/>
</dbReference>
<feature type="region of interest" description="Disordered" evidence="6">
    <location>
        <begin position="464"/>
        <end position="483"/>
    </location>
</feature>
<feature type="domain" description="TOG" evidence="7">
    <location>
        <begin position="671"/>
        <end position="906"/>
    </location>
</feature>
<name>A0AAW2H9V9_9NEOP</name>
<evidence type="ECO:0000256" key="1">
    <source>
        <dbReference type="ARBA" id="ARBA00004245"/>
    </source>
</evidence>
<dbReference type="GO" id="GO:0008017">
    <property type="term" value="F:microtubule binding"/>
    <property type="evidence" value="ECO:0007669"/>
    <property type="project" value="TreeGrafter"/>
</dbReference>
<dbReference type="InterPro" id="IPR016024">
    <property type="entry name" value="ARM-type_fold"/>
</dbReference>
<evidence type="ECO:0000259" key="7">
    <source>
        <dbReference type="SMART" id="SM01349"/>
    </source>
</evidence>
<accession>A0AAW2H9V9</accession>
<dbReference type="GO" id="GO:0005929">
    <property type="term" value="C:cilium"/>
    <property type="evidence" value="ECO:0007669"/>
    <property type="project" value="TreeGrafter"/>
</dbReference>
<dbReference type="SMART" id="SM01349">
    <property type="entry name" value="TOG"/>
    <property type="match status" value="1"/>
</dbReference>
<dbReference type="InterPro" id="IPR021133">
    <property type="entry name" value="HEAT_type_2"/>
</dbReference>
<protein>
    <recommendedName>
        <fullName evidence="7">TOG domain-containing protein</fullName>
    </recommendedName>
</protein>
<gene>
    <name evidence="8" type="ORF">PYX00_009020</name>
</gene>
<feature type="region of interest" description="Disordered" evidence="6">
    <location>
        <begin position="210"/>
        <end position="242"/>
    </location>
</feature>
<dbReference type="InterPro" id="IPR024395">
    <property type="entry name" value="CLASP_N_dom"/>
</dbReference>
<keyword evidence="4" id="KW-0206">Cytoskeleton</keyword>
<dbReference type="AlphaFoldDB" id="A0AAW2H9V9"/>
<evidence type="ECO:0000256" key="5">
    <source>
        <dbReference type="PROSITE-ProRule" id="PRU00103"/>
    </source>
</evidence>
<dbReference type="GO" id="GO:0005881">
    <property type="term" value="C:cytoplasmic microtubule"/>
    <property type="evidence" value="ECO:0007669"/>
    <property type="project" value="TreeGrafter"/>
</dbReference>
<reference evidence="8" key="1">
    <citation type="journal article" date="2024" name="Gigascience">
        <title>Chromosome-level genome of the poultry shaft louse Menopon gallinae provides insight into the host-switching and adaptive evolution of parasitic lice.</title>
        <authorList>
            <person name="Xu Y."/>
            <person name="Ma L."/>
            <person name="Liu S."/>
            <person name="Liang Y."/>
            <person name="Liu Q."/>
            <person name="He Z."/>
            <person name="Tian L."/>
            <person name="Duan Y."/>
            <person name="Cai W."/>
            <person name="Li H."/>
            <person name="Song F."/>
        </authorList>
    </citation>
    <scope>NUCLEOTIDE SEQUENCE</scope>
    <source>
        <strain evidence="8">Cailab_2023a</strain>
    </source>
</reference>
<sequence>MLFSHLEPSSVIDILLDDCLTASSSKMRENSLLAIMYATMTFPSNLFDIEKILEKVVKASADSRRRVRHAALEALSILSQFCSSEKLTESVAGVAETLPCSVAKAGLISAVQARLSRRVLPTISNEGLVLYSLQIPASRRFGTVGNPSGADVNWILSGTGSVSTGSARSRGQLNAAQRLEMTTQFSPTKWRNNANAQIKYVENIPENCRKQESENPWTKQKNRTESSSPRQSTQENWKNHGSRVHKTISTGNIAGRTRETYRFSSSDNLLDEKSRVTKMYPVEYIDAEGDFIPEKMSWALVPVSSLEEQQLARIRNNQLWGEFGIENGPQYISSPLGTLRPLYLKLQPTSDNVTLSRSTDDVRRSSFSYGSHRGQERFHAEDFTQIRVLTPSVLREKNRNEEPDPDSSTAKITRNGLHENESLTRIPPLQSVNNSRNAQKHLKSFDTSGNDKKLVDDTISKQNGATTIQNGEPESPAPNGILFPSIYSHSNGIPIQDYSYISQQKPSQIQYNDIDESKIQNTMSQLDELLSNSKSGIKSALTSRGGENQSFTAGRIQLTENETILPIPSNITKKISDHSNGIIGDNAKFSDQKQNKSPENTVTTAVAHINGRDQTPSTSSSNSTEFGILNGSGIRLQRLRNGSDKIGFSQKISTSRVPISKNNKITHSGSPFPENLKPFDRPKEGLDTCFSQLESQQWEVVMLGLTSLVRLLRHHPAIVLSQIHPIILALGRQIRNLRSQVSRAACQAAAEMFVALKRNIEVDLEVLAGPLFHRSADTNRFIRLDCGQALDNMTDNISPVKAVNVIISKGSTHQNAIVRTVAARLLLRLSEKVGTEKILTLPKEIRDKVVQTGANLLMEGKLETRAYAKELFRVWSSHPSFSNLMLEAIPPNVMRHISKTLISLKT</sequence>
<dbReference type="GO" id="GO:1902903">
    <property type="term" value="P:regulation of supramolecular fiber organization"/>
    <property type="evidence" value="ECO:0007669"/>
    <property type="project" value="UniProtKB-ARBA"/>
</dbReference>
<proteinExistence type="predicted"/>
<dbReference type="EMBL" id="JARGDH010000005">
    <property type="protein sequence ID" value="KAL0266503.1"/>
    <property type="molecule type" value="Genomic_DNA"/>
</dbReference>
<evidence type="ECO:0000313" key="8">
    <source>
        <dbReference type="EMBL" id="KAL0266503.1"/>
    </source>
</evidence>
<evidence type="ECO:0000256" key="6">
    <source>
        <dbReference type="SAM" id="MobiDB-lite"/>
    </source>
</evidence>
<dbReference type="PROSITE" id="PS50077">
    <property type="entry name" value="HEAT_REPEAT"/>
    <property type="match status" value="1"/>
</dbReference>
<feature type="repeat" description="HEAT" evidence="5">
    <location>
        <begin position="52"/>
        <end position="90"/>
    </location>
</feature>
<evidence type="ECO:0000256" key="3">
    <source>
        <dbReference type="ARBA" id="ARBA00022737"/>
    </source>
</evidence>